<accession>A0A6A5G8F6</accession>
<keyword evidence="1" id="KW-0732">Signal</keyword>
<name>A0A6A5G8F6_CAERE</name>
<dbReference type="AlphaFoldDB" id="A0A6A5G8F6"/>
<evidence type="ECO:0000313" key="3">
    <source>
        <dbReference type="Proteomes" id="UP000483820"/>
    </source>
</evidence>
<feature type="chain" id="PRO_5025426485" evidence="1">
    <location>
        <begin position="20"/>
        <end position="142"/>
    </location>
</feature>
<dbReference type="EMBL" id="WUAV01000005">
    <property type="protein sequence ID" value="KAF1750789.1"/>
    <property type="molecule type" value="Genomic_DNA"/>
</dbReference>
<evidence type="ECO:0000256" key="1">
    <source>
        <dbReference type="SAM" id="SignalP"/>
    </source>
</evidence>
<comment type="caution">
    <text evidence="2">The sequence shown here is derived from an EMBL/GenBank/DDBJ whole genome shotgun (WGS) entry which is preliminary data.</text>
</comment>
<dbReference type="GeneID" id="78776538"/>
<evidence type="ECO:0000313" key="2">
    <source>
        <dbReference type="EMBL" id="KAF1750789.1"/>
    </source>
</evidence>
<sequence>MRSLWVLVPFMDCIQLASSCDEPYRLLGTIHDGTAWRLHLGWVGIPRVGSTYLLSEGKGIARHSQENSFLWVEDSTWWINSESLHIGRLDSVSNTASRRVDHLDVVGVLVVVWGIEDDLGVWLGLDVSWWDGLSHGVGVQGF</sequence>
<dbReference type="KEGG" id="crq:GCK72_017340"/>
<dbReference type="RefSeq" id="XP_053580950.1">
    <property type="nucleotide sequence ID" value="XM_053732037.1"/>
</dbReference>
<organism evidence="2 3">
    <name type="scientific">Caenorhabditis remanei</name>
    <name type="common">Caenorhabditis vulgaris</name>
    <dbReference type="NCBI Taxonomy" id="31234"/>
    <lineage>
        <taxon>Eukaryota</taxon>
        <taxon>Metazoa</taxon>
        <taxon>Ecdysozoa</taxon>
        <taxon>Nematoda</taxon>
        <taxon>Chromadorea</taxon>
        <taxon>Rhabditida</taxon>
        <taxon>Rhabditina</taxon>
        <taxon>Rhabditomorpha</taxon>
        <taxon>Rhabditoidea</taxon>
        <taxon>Rhabditidae</taxon>
        <taxon>Peloderinae</taxon>
        <taxon>Caenorhabditis</taxon>
    </lineage>
</organism>
<feature type="signal peptide" evidence="1">
    <location>
        <begin position="1"/>
        <end position="19"/>
    </location>
</feature>
<dbReference type="CTD" id="78776538"/>
<dbReference type="Proteomes" id="UP000483820">
    <property type="component" value="Chromosome V"/>
</dbReference>
<reference evidence="2 3" key="1">
    <citation type="submission" date="2019-12" db="EMBL/GenBank/DDBJ databases">
        <title>Chromosome-level assembly of the Caenorhabditis remanei genome.</title>
        <authorList>
            <person name="Teterina A.A."/>
            <person name="Willis J.H."/>
            <person name="Phillips P.C."/>
        </authorList>
    </citation>
    <scope>NUCLEOTIDE SEQUENCE [LARGE SCALE GENOMIC DNA]</scope>
    <source>
        <strain evidence="2 3">PX506</strain>
        <tissue evidence="2">Whole organism</tissue>
    </source>
</reference>
<protein>
    <submittedName>
        <fullName evidence="2">Uncharacterized protein</fullName>
    </submittedName>
</protein>
<gene>
    <name evidence="2" type="ORF">GCK72_017340</name>
</gene>
<proteinExistence type="predicted"/>